<protein>
    <submittedName>
        <fullName evidence="3">Formin-binding 4, putative</fullName>
    </submittedName>
</protein>
<dbReference type="InterPro" id="IPR036020">
    <property type="entry name" value="WW_dom_sf"/>
</dbReference>
<feature type="domain" description="WW" evidence="2">
    <location>
        <begin position="9"/>
        <end position="43"/>
    </location>
</feature>
<dbReference type="PROSITE" id="PS50020">
    <property type="entry name" value="WW_DOMAIN_2"/>
    <property type="match status" value="1"/>
</dbReference>
<comment type="caution">
    <text evidence="3">The sequence shown here is derived from an EMBL/GenBank/DDBJ whole genome shotgun (WGS) entry which is preliminary data.</text>
</comment>
<evidence type="ECO:0000313" key="3">
    <source>
        <dbReference type="EMBL" id="GFE55110.1"/>
    </source>
</evidence>
<keyword evidence="4" id="KW-1185">Reference proteome</keyword>
<name>A0A9W5WVJ0_BABOV</name>
<dbReference type="OrthoDB" id="191651at2759"/>
<dbReference type="AlphaFoldDB" id="A0A9W5WVJ0"/>
<dbReference type="Gene3D" id="2.20.70.10">
    <property type="match status" value="1"/>
</dbReference>
<dbReference type="EMBL" id="BLIY01000017">
    <property type="protein sequence ID" value="GFE55110.1"/>
    <property type="molecule type" value="Genomic_DNA"/>
</dbReference>
<feature type="compositionally biased region" description="Basic and acidic residues" evidence="1">
    <location>
        <begin position="231"/>
        <end position="242"/>
    </location>
</feature>
<evidence type="ECO:0000259" key="2">
    <source>
        <dbReference type="PROSITE" id="PS50020"/>
    </source>
</evidence>
<dbReference type="SUPFAM" id="SSF51045">
    <property type="entry name" value="WW domain"/>
    <property type="match status" value="1"/>
</dbReference>
<accession>A0A9W5WVJ0</accession>
<evidence type="ECO:0000313" key="4">
    <source>
        <dbReference type="Proteomes" id="UP001057455"/>
    </source>
</evidence>
<dbReference type="Proteomes" id="UP001057455">
    <property type="component" value="Unassembled WGS sequence"/>
</dbReference>
<dbReference type="InterPro" id="IPR001202">
    <property type="entry name" value="WW_dom"/>
</dbReference>
<dbReference type="CDD" id="cd00201">
    <property type="entry name" value="WW"/>
    <property type="match status" value="1"/>
</dbReference>
<feature type="region of interest" description="Disordered" evidence="1">
    <location>
        <begin position="231"/>
        <end position="297"/>
    </location>
</feature>
<organism evidence="3 4">
    <name type="scientific">Babesia ovis</name>
    <dbReference type="NCBI Taxonomy" id="5869"/>
    <lineage>
        <taxon>Eukaryota</taxon>
        <taxon>Sar</taxon>
        <taxon>Alveolata</taxon>
        <taxon>Apicomplexa</taxon>
        <taxon>Aconoidasida</taxon>
        <taxon>Piroplasmida</taxon>
        <taxon>Babesiidae</taxon>
        <taxon>Babesia</taxon>
    </lineage>
</organism>
<evidence type="ECO:0000256" key="1">
    <source>
        <dbReference type="SAM" id="MobiDB-lite"/>
    </source>
</evidence>
<gene>
    <name evidence="3" type="ORF">BaOVIS_025140</name>
</gene>
<dbReference type="PROSITE" id="PS01159">
    <property type="entry name" value="WW_DOMAIN_1"/>
    <property type="match status" value="1"/>
</dbReference>
<dbReference type="SMART" id="SM00456">
    <property type="entry name" value="WW"/>
    <property type="match status" value="1"/>
</dbReference>
<dbReference type="Pfam" id="PF00397">
    <property type="entry name" value="WW"/>
    <property type="match status" value="1"/>
</dbReference>
<reference evidence="3" key="1">
    <citation type="submission" date="2019-12" db="EMBL/GenBank/DDBJ databases">
        <title>Genome sequence of Babesia ovis.</title>
        <authorList>
            <person name="Yamagishi J."/>
            <person name="Sevinc F."/>
            <person name="Xuan X."/>
        </authorList>
    </citation>
    <scope>NUCLEOTIDE SEQUENCE</scope>
    <source>
        <strain evidence="3">Selcuk</strain>
    </source>
</reference>
<sequence>MVPSTGLGSRVLPPWKEVVDPSTGSVYYWNTVTSETSWELPSVIVSQGASVSLYSSNGVIPTSPESWLSQYRNTSGISERLALFFRGLDIIHDGIEADEAAYNKAIHHRAELLLESIDSALASLNEILDLASTGTRSYSRLLGYQTQLERDRRSIAAASDARPAPTVDIEHIQHICDEIATLHSNLLKISQPTSDDGPSHLSAMHDDYSVYIKRKKQSAVRQRWAEFKRARIGKSSETHKEGSTQNCGASEPPELTQMVPPQESSLDALNKPRHKKPPGKVQMMQKRWEHAASLMDD</sequence>
<proteinExistence type="predicted"/>